<evidence type="ECO:0008006" key="3">
    <source>
        <dbReference type="Google" id="ProtNLM"/>
    </source>
</evidence>
<evidence type="ECO:0000313" key="1">
    <source>
        <dbReference type="EMBL" id="MCU6746345.1"/>
    </source>
</evidence>
<protein>
    <recommendedName>
        <fullName evidence="3">Phage protein</fullName>
    </recommendedName>
</protein>
<gene>
    <name evidence="1" type="ORF">OCV51_01505</name>
</gene>
<evidence type="ECO:0000313" key="2">
    <source>
        <dbReference type="Proteomes" id="UP001652394"/>
    </source>
</evidence>
<dbReference type="RefSeq" id="WP_059068403.1">
    <property type="nucleotide sequence ID" value="NZ_JAOQJX010000002.1"/>
</dbReference>
<keyword evidence="2" id="KW-1185">Reference proteome</keyword>
<sequence>MIEEIVLKYLKSKGFRAFMEDPEDTKKEYILIEKTGGGVENHIKRATLAIQSFSASFYETAMLNEKVKETMEQIIELDDICSCDLNSDYNYPDTVRKRYRYQAVYDIVHY</sequence>
<comment type="caution">
    <text evidence="1">The sequence shown here is derived from an EMBL/GenBank/DDBJ whole genome shotgun (WGS) entry which is preliminary data.</text>
</comment>
<dbReference type="EMBL" id="JAOQJX010000002">
    <property type="protein sequence ID" value="MCU6746345.1"/>
    <property type="molecule type" value="Genomic_DNA"/>
</dbReference>
<proteinExistence type="predicted"/>
<organism evidence="1 2">
    <name type="scientific">Faecalicatena acetigenes</name>
    <dbReference type="NCBI Taxonomy" id="2981790"/>
    <lineage>
        <taxon>Bacteria</taxon>
        <taxon>Bacillati</taxon>
        <taxon>Bacillota</taxon>
        <taxon>Clostridia</taxon>
        <taxon>Lachnospirales</taxon>
        <taxon>Lachnospiraceae</taxon>
        <taxon>Faecalicatena</taxon>
    </lineage>
</organism>
<reference evidence="1 2" key="1">
    <citation type="journal article" date="2021" name="ISME Commun">
        <title>Automated analysis of genomic sequences facilitates high-throughput and comprehensive description of bacteria.</title>
        <authorList>
            <person name="Hitch T.C.A."/>
        </authorList>
    </citation>
    <scope>NUCLEOTIDE SEQUENCE [LARGE SCALE GENOMIC DNA]</scope>
    <source>
        <strain evidence="1 2">H2_18</strain>
    </source>
</reference>
<name>A0ABT2T7Y4_9FIRM</name>
<dbReference type="Proteomes" id="UP001652394">
    <property type="component" value="Unassembled WGS sequence"/>
</dbReference>
<accession>A0ABT2T7Y4</accession>